<name>A0A226WWZ6_CABSO</name>
<organism evidence="1 2">
    <name type="scientific">Caballeronia sordidicola</name>
    <name type="common">Burkholderia sordidicola</name>
    <dbReference type="NCBI Taxonomy" id="196367"/>
    <lineage>
        <taxon>Bacteria</taxon>
        <taxon>Pseudomonadati</taxon>
        <taxon>Pseudomonadota</taxon>
        <taxon>Betaproteobacteria</taxon>
        <taxon>Burkholderiales</taxon>
        <taxon>Burkholderiaceae</taxon>
        <taxon>Caballeronia</taxon>
    </lineage>
</organism>
<accession>A0A226WWZ6</accession>
<dbReference type="EMBL" id="MTHB01000165">
    <property type="protein sequence ID" value="OXC75722.1"/>
    <property type="molecule type" value="Genomic_DNA"/>
</dbReference>
<protein>
    <submittedName>
        <fullName evidence="1">Uncharacterized protein</fullName>
    </submittedName>
</protein>
<evidence type="ECO:0000313" key="1">
    <source>
        <dbReference type="EMBL" id="OXC75722.1"/>
    </source>
</evidence>
<gene>
    <name evidence="1" type="ORF">BSU04_26175</name>
</gene>
<sequence>MFQTRNFGKLRIHQGKFAPIRAGAKTFKSRRNIVTDKYWPSMSSR</sequence>
<proteinExistence type="predicted"/>
<dbReference type="Proteomes" id="UP000214720">
    <property type="component" value="Unassembled WGS sequence"/>
</dbReference>
<evidence type="ECO:0000313" key="2">
    <source>
        <dbReference type="Proteomes" id="UP000214720"/>
    </source>
</evidence>
<reference evidence="2" key="1">
    <citation type="submission" date="2017-01" db="EMBL/GenBank/DDBJ databases">
        <title>Genome Analysis of Deinococcus marmoris KOPRI26562.</title>
        <authorList>
            <person name="Kim J.H."/>
            <person name="Oh H.-M."/>
        </authorList>
    </citation>
    <scope>NUCLEOTIDE SEQUENCE [LARGE SCALE GENOMIC DNA]</scope>
    <source>
        <strain evidence="2">PAMC 26633</strain>
    </source>
</reference>
<comment type="caution">
    <text evidence="1">The sequence shown here is derived from an EMBL/GenBank/DDBJ whole genome shotgun (WGS) entry which is preliminary data.</text>
</comment>
<dbReference type="AlphaFoldDB" id="A0A226WWZ6"/>